<feature type="transmembrane region" description="Helical" evidence="7">
    <location>
        <begin position="392"/>
        <end position="414"/>
    </location>
</feature>
<feature type="transmembrane region" description="Helical" evidence="7">
    <location>
        <begin position="802"/>
        <end position="823"/>
    </location>
</feature>
<dbReference type="OrthoDB" id="9809027at2"/>
<name>A0A0R2L2N1_9LACO</name>
<dbReference type="GO" id="GO:0005886">
    <property type="term" value="C:plasma membrane"/>
    <property type="evidence" value="ECO:0007669"/>
    <property type="project" value="UniProtKB-SubCell"/>
</dbReference>
<evidence type="ECO:0000256" key="2">
    <source>
        <dbReference type="ARBA" id="ARBA00022475"/>
    </source>
</evidence>
<feature type="transmembrane region" description="Helical" evidence="7">
    <location>
        <begin position="829"/>
        <end position="849"/>
    </location>
</feature>
<feature type="transmembrane region" description="Helical" evidence="7">
    <location>
        <begin position="870"/>
        <end position="891"/>
    </location>
</feature>
<evidence type="ECO:0000313" key="9">
    <source>
        <dbReference type="EMBL" id="KRN95886.1"/>
    </source>
</evidence>
<keyword evidence="10" id="KW-1185">Reference proteome</keyword>
<evidence type="ECO:0000256" key="5">
    <source>
        <dbReference type="ARBA" id="ARBA00023136"/>
    </source>
</evidence>
<feature type="transmembrane region" description="Helical" evidence="7">
    <location>
        <begin position="525"/>
        <end position="547"/>
    </location>
</feature>
<dbReference type="InterPro" id="IPR050545">
    <property type="entry name" value="Mycobact_MmpL"/>
</dbReference>
<evidence type="ECO:0000256" key="6">
    <source>
        <dbReference type="SAM" id="MobiDB-lite"/>
    </source>
</evidence>
<comment type="caution">
    <text evidence="9">The sequence shown here is derived from an EMBL/GenBank/DDBJ whole genome shotgun (WGS) entry which is preliminary data.</text>
</comment>
<keyword evidence="2" id="KW-1003">Cell membrane</keyword>
<comment type="subcellular location">
    <subcellularLocation>
        <location evidence="1">Cell membrane</location>
        <topology evidence="1">Multi-pass membrane protein</topology>
    </subcellularLocation>
</comment>
<dbReference type="NCBIfam" id="TIGR00921">
    <property type="entry name" value="2A067"/>
    <property type="match status" value="1"/>
</dbReference>
<feature type="domain" description="SSD" evidence="8">
    <location>
        <begin position="421"/>
        <end position="546"/>
    </location>
</feature>
<feature type="transmembrane region" description="Helical" evidence="7">
    <location>
        <begin position="16"/>
        <end position="34"/>
    </location>
</feature>
<dbReference type="RefSeq" id="WP_017867818.1">
    <property type="nucleotide sequence ID" value="NZ_BJYB01000006.1"/>
</dbReference>
<reference evidence="9 10" key="1">
    <citation type="journal article" date="2015" name="Genome Announc.">
        <title>Expanding the biotechnology potential of lactobacilli through comparative genomics of 213 strains and associated genera.</title>
        <authorList>
            <person name="Sun Z."/>
            <person name="Harris H.M."/>
            <person name="McCann A."/>
            <person name="Guo C."/>
            <person name="Argimon S."/>
            <person name="Zhang W."/>
            <person name="Yang X."/>
            <person name="Jeffery I.B."/>
            <person name="Cooney J.C."/>
            <person name="Kagawa T.F."/>
            <person name="Liu W."/>
            <person name="Song Y."/>
            <person name="Salvetti E."/>
            <person name="Wrobel A."/>
            <person name="Rasinkangas P."/>
            <person name="Parkhill J."/>
            <person name="Rea M.C."/>
            <person name="O'Sullivan O."/>
            <person name="Ritari J."/>
            <person name="Douillard F.P."/>
            <person name="Paul Ross R."/>
            <person name="Yang R."/>
            <person name="Briner A.E."/>
            <person name="Felis G.E."/>
            <person name="de Vos W.M."/>
            <person name="Barrangou R."/>
            <person name="Klaenhammer T.R."/>
            <person name="Caufield P.W."/>
            <person name="Cui Y."/>
            <person name="Zhang H."/>
            <person name="O'Toole P.W."/>
        </authorList>
    </citation>
    <scope>NUCLEOTIDE SEQUENCE [LARGE SCALE GENOMIC DNA]</scope>
    <source>
        <strain evidence="9 10">NBRC 103219</strain>
    </source>
</reference>
<evidence type="ECO:0000256" key="7">
    <source>
        <dbReference type="SAM" id="Phobius"/>
    </source>
</evidence>
<evidence type="ECO:0000256" key="4">
    <source>
        <dbReference type="ARBA" id="ARBA00022989"/>
    </source>
</evidence>
<keyword evidence="5 7" id="KW-0472">Membrane</keyword>
<evidence type="ECO:0000256" key="1">
    <source>
        <dbReference type="ARBA" id="ARBA00004651"/>
    </source>
</evidence>
<dbReference type="AlphaFoldDB" id="A0A0R2L2N1"/>
<organism evidence="9 10">
    <name type="scientific">Ligilactobacillus pobuzihii</name>
    <dbReference type="NCBI Taxonomy" id="449659"/>
    <lineage>
        <taxon>Bacteria</taxon>
        <taxon>Bacillati</taxon>
        <taxon>Bacillota</taxon>
        <taxon>Bacilli</taxon>
        <taxon>Lactobacillales</taxon>
        <taxon>Lactobacillaceae</taxon>
        <taxon>Ligilactobacillus</taxon>
    </lineage>
</organism>
<dbReference type="InterPro" id="IPR001036">
    <property type="entry name" value="Acrflvin-R"/>
</dbReference>
<dbReference type="Pfam" id="PF03176">
    <property type="entry name" value="MMPL"/>
    <property type="match status" value="2"/>
</dbReference>
<evidence type="ECO:0000313" key="10">
    <source>
        <dbReference type="Proteomes" id="UP000051886"/>
    </source>
</evidence>
<dbReference type="Proteomes" id="UP000051886">
    <property type="component" value="Unassembled WGS sequence"/>
</dbReference>
<gene>
    <name evidence="9" type="ORF">IV66_GL000910</name>
</gene>
<feature type="domain" description="SSD" evidence="8">
    <location>
        <begin position="808"/>
        <end position="927"/>
    </location>
</feature>
<evidence type="ECO:0000259" key="8">
    <source>
        <dbReference type="PROSITE" id="PS50156"/>
    </source>
</evidence>
<protein>
    <submittedName>
        <fullName evidence="9">Efflux transporter, HAE3 family</fullName>
    </submittedName>
</protein>
<keyword evidence="4 7" id="KW-1133">Transmembrane helix</keyword>
<dbReference type="Gene3D" id="1.20.1640.10">
    <property type="entry name" value="Multidrug efflux transporter AcrB transmembrane domain"/>
    <property type="match status" value="2"/>
</dbReference>
<feature type="transmembrane region" description="Helical" evidence="7">
    <location>
        <begin position="778"/>
        <end position="795"/>
    </location>
</feature>
<dbReference type="GO" id="GO:0022857">
    <property type="term" value="F:transmembrane transporter activity"/>
    <property type="evidence" value="ECO:0007669"/>
    <property type="project" value="InterPro"/>
</dbReference>
<dbReference type="PANTHER" id="PTHR33406:SF13">
    <property type="entry name" value="MEMBRANE PROTEIN YDFJ"/>
    <property type="match status" value="1"/>
</dbReference>
<feature type="transmembrane region" description="Helical" evidence="7">
    <location>
        <begin position="581"/>
        <end position="601"/>
    </location>
</feature>
<dbReference type="PROSITE" id="PS50156">
    <property type="entry name" value="SSD"/>
    <property type="match status" value="2"/>
</dbReference>
<dbReference type="PATRIC" id="fig|449659.4.peg.916"/>
<evidence type="ECO:0000256" key="3">
    <source>
        <dbReference type="ARBA" id="ARBA00022692"/>
    </source>
</evidence>
<feature type="region of interest" description="Disordered" evidence="6">
    <location>
        <begin position="217"/>
        <end position="239"/>
    </location>
</feature>
<accession>A0A0R2L2N1</accession>
<feature type="transmembrane region" description="Helical" evidence="7">
    <location>
        <begin position="447"/>
        <end position="471"/>
    </location>
</feature>
<dbReference type="PRINTS" id="PR00702">
    <property type="entry name" value="ACRIFLAVINRP"/>
</dbReference>
<proteinExistence type="predicted"/>
<feature type="transmembrane region" description="Helical" evidence="7">
    <location>
        <begin position="911"/>
        <end position="929"/>
    </location>
</feature>
<feature type="transmembrane region" description="Helical" evidence="7">
    <location>
        <begin position="492"/>
        <end position="513"/>
    </location>
</feature>
<dbReference type="PANTHER" id="PTHR33406">
    <property type="entry name" value="MEMBRANE PROTEIN MJ1562-RELATED"/>
    <property type="match status" value="1"/>
</dbReference>
<keyword evidence="3 7" id="KW-0812">Transmembrane</keyword>
<dbReference type="EMBL" id="JQCN01000069">
    <property type="protein sequence ID" value="KRN95886.1"/>
    <property type="molecule type" value="Genomic_DNA"/>
</dbReference>
<dbReference type="SUPFAM" id="SSF82866">
    <property type="entry name" value="Multidrug efflux transporter AcrB transmembrane domain"/>
    <property type="match status" value="2"/>
</dbReference>
<feature type="transmembrane region" description="Helical" evidence="7">
    <location>
        <begin position="421"/>
        <end position="441"/>
    </location>
</feature>
<dbReference type="InterPro" id="IPR000731">
    <property type="entry name" value="SSD"/>
</dbReference>
<sequence length="947" mass="105389">MSKIFGKLSANIHQHAKWWIGIILAITIGLAFGLPNLEIKMGNDVFVSNNSAISKDSNKYMHHFGGDSYYIMQSGKQSDILSHDNMQELSKFDRKIRDVDNVRGTTDLVTVMNQELANAGKGKSDSLSGQFDMNNSKLQKDLMNSLSDKQKNKLQNQIQASLTDQQEQQVQKYVAGQLSDQQQQKLQNEIQASLSNQQKQQVQSYVVQNVLNDQQKQQMAQAQQSGSADPAQMQQMMQKALNQQQQVQVQKYTQSILTSKQQAMMQSALNDQQQDSLQKYTMSILNGQQKNSMVKTVVPMLPKVQNMSTALLRDIFLSDNGKVPSEMEQMLPKNGKMNLVLINTSEKASSMDTDVQLNHDINKVIKNANFSDGIKVKLAGQPGILGQIRTEVLSSMITMFAIAIVIMIIVLALIFPVRRRLLALLFVVPSLIWTFGLMGWFDLPITLATMATLPIIIGLGTDFGVQFHNRYEEEFRKRKDAKKAAKESIHKMGPAVGVALIVMTFSFLTLFLSRAPLMQQFGLTLAIGVISSYIVEFSLMFGSLSLLDSDKRKKNKNKKNKQTKIKQPSILSKVLARYANFVTHHAGIVMLIGVVLGVFGFSVEKNIDVETDITKFIPQNMTALKNTKALQNNIGSTTYITYLVDAGDLDVRSQDNIQTIDKLGKKVDNKYSGVTDVQSISSQYKSAGGKLNASQSDIDQQIKLLPKALTSTMISDDHHYATMQFKVKEDLSSADQLILMNKITKTLKHGNGDLKISPAGAQSMMLVAIDNISANHTLIELVGLAVIFVILFLIYKNWRVALYPVVPILIVLGLSPLTLWLIGTPYNPLTITLSALVLGIGTEFTILILERYREEYSKSHDTRKSIVQSVSSVGSAITVSGLTVVGGFTAIMFSNFPILRQFGLITVLDTAYALISALTILPAFIYLLRDRKEEKKNQRNEDTDKIE</sequence>
<dbReference type="InterPro" id="IPR004869">
    <property type="entry name" value="MMPL_dom"/>
</dbReference>